<keyword evidence="3" id="KW-1003">Cell membrane</keyword>
<evidence type="ECO:0000256" key="6">
    <source>
        <dbReference type="ARBA" id="ARBA00023136"/>
    </source>
</evidence>
<evidence type="ECO:0000256" key="4">
    <source>
        <dbReference type="ARBA" id="ARBA00022692"/>
    </source>
</evidence>
<dbReference type="PANTHER" id="PTHR30193">
    <property type="entry name" value="ABC TRANSPORTER PERMEASE PROTEIN"/>
    <property type="match status" value="1"/>
</dbReference>
<dbReference type="GO" id="GO:0055085">
    <property type="term" value="P:transmembrane transport"/>
    <property type="evidence" value="ECO:0007669"/>
    <property type="project" value="InterPro"/>
</dbReference>
<dbReference type="CDD" id="cd06261">
    <property type="entry name" value="TM_PBP2"/>
    <property type="match status" value="1"/>
</dbReference>
<dbReference type="Pfam" id="PF00528">
    <property type="entry name" value="BPD_transp_1"/>
    <property type="match status" value="1"/>
</dbReference>
<dbReference type="SUPFAM" id="SSF161098">
    <property type="entry name" value="MetI-like"/>
    <property type="match status" value="1"/>
</dbReference>
<proteinExistence type="inferred from homology"/>
<feature type="transmembrane region" description="Helical" evidence="7">
    <location>
        <begin position="272"/>
        <end position="289"/>
    </location>
</feature>
<dbReference type="FunCoup" id="A0A5R8QBQ9">
    <property type="interactions" value="55"/>
</dbReference>
<feature type="transmembrane region" description="Helical" evidence="7">
    <location>
        <begin position="73"/>
        <end position="93"/>
    </location>
</feature>
<dbReference type="OrthoDB" id="9786413at2"/>
<dbReference type="InParanoid" id="A0A5R8QBQ9"/>
<keyword evidence="5 7" id="KW-1133">Transmembrane helix</keyword>
<feature type="transmembrane region" description="Helical" evidence="7">
    <location>
        <begin position="201"/>
        <end position="222"/>
    </location>
</feature>
<feature type="transmembrane region" description="Helical" evidence="7">
    <location>
        <begin position="7"/>
        <end position="33"/>
    </location>
</feature>
<dbReference type="EMBL" id="VBWP01000007">
    <property type="protein sequence ID" value="TLG72768.1"/>
    <property type="molecule type" value="Genomic_DNA"/>
</dbReference>
<dbReference type="PANTHER" id="PTHR30193:SF37">
    <property type="entry name" value="INNER MEMBRANE ABC TRANSPORTER PERMEASE PROTEIN YCJO"/>
    <property type="match status" value="1"/>
</dbReference>
<dbReference type="RefSeq" id="WP_138191434.1">
    <property type="nucleotide sequence ID" value="NZ_VBWP01000007.1"/>
</dbReference>
<dbReference type="InterPro" id="IPR051393">
    <property type="entry name" value="ABC_transporter_permease"/>
</dbReference>
<evidence type="ECO:0000256" key="7">
    <source>
        <dbReference type="RuleBase" id="RU363032"/>
    </source>
</evidence>
<dbReference type="Gene3D" id="1.10.3720.10">
    <property type="entry name" value="MetI-like"/>
    <property type="match status" value="1"/>
</dbReference>
<keyword evidence="10" id="KW-1185">Reference proteome</keyword>
<evidence type="ECO:0000313" key="10">
    <source>
        <dbReference type="Proteomes" id="UP000306912"/>
    </source>
</evidence>
<keyword evidence="4 7" id="KW-0812">Transmembrane</keyword>
<keyword evidence="2 7" id="KW-0813">Transport</keyword>
<protein>
    <submittedName>
        <fullName evidence="9">Sugar ABC transporter permease</fullName>
    </submittedName>
</protein>
<gene>
    <name evidence="9" type="ORF">FEZ08_08685</name>
</gene>
<dbReference type="AlphaFoldDB" id="A0A5R8QBQ9"/>
<organism evidence="9 10">
    <name type="scientific">Culicoidibacter larvae</name>
    <dbReference type="NCBI Taxonomy" id="2579976"/>
    <lineage>
        <taxon>Bacteria</taxon>
        <taxon>Bacillati</taxon>
        <taxon>Bacillota</taxon>
        <taxon>Culicoidibacteria</taxon>
        <taxon>Culicoidibacterales</taxon>
        <taxon>Culicoidibacteraceae</taxon>
        <taxon>Culicoidibacter</taxon>
    </lineage>
</organism>
<name>A0A5R8QBQ9_9FIRM</name>
<dbReference type="PROSITE" id="PS50928">
    <property type="entry name" value="ABC_TM1"/>
    <property type="match status" value="1"/>
</dbReference>
<accession>A0A5R8QBQ9</accession>
<evidence type="ECO:0000256" key="3">
    <source>
        <dbReference type="ARBA" id="ARBA00022475"/>
    </source>
</evidence>
<comment type="caution">
    <text evidence="9">The sequence shown here is derived from an EMBL/GenBank/DDBJ whole genome shotgun (WGS) entry which is preliminary data.</text>
</comment>
<evidence type="ECO:0000256" key="5">
    <source>
        <dbReference type="ARBA" id="ARBA00022989"/>
    </source>
</evidence>
<feature type="transmembrane region" description="Helical" evidence="7">
    <location>
        <begin position="105"/>
        <end position="133"/>
    </location>
</feature>
<dbReference type="InterPro" id="IPR000515">
    <property type="entry name" value="MetI-like"/>
</dbReference>
<comment type="similarity">
    <text evidence="7">Belongs to the binding-protein-dependent transport system permease family.</text>
</comment>
<dbReference type="Proteomes" id="UP000306912">
    <property type="component" value="Unassembled WGS sequence"/>
</dbReference>
<evidence type="ECO:0000256" key="2">
    <source>
        <dbReference type="ARBA" id="ARBA00022448"/>
    </source>
</evidence>
<dbReference type="InterPro" id="IPR035906">
    <property type="entry name" value="MetI-like_sf"/>
</dbReference>
<evidence type="ECO:0000313" key="9">
    <source>
        <dbReference type="EMBL" id="TLG72768.1"/>
    </source>
</evidence>
<feature type="domain" description="ABC transmembrane type-1" evidence="8">
    <location>
        <begin position="67"/>
        <end position="286"/>
    </location>
</feature>
<sequence>MKRSKKSYLLLILPAVAMFSLVMIIPFVLGVYYSFTDWTATVGKAVSFIGLENYFTAFADATFIHSFLVTMQYAIVSIVVTNALAILMAMLVTRKTKLANLYRSGFFIPNLIGGIVLGYLWQFIFNNVLVIIGNTLGLEFLQQSLLANPTVSIYALVIVGSWQYAGYIMMIYVAALQNIPSEVLEASSLDGATGFQRLRHIIFPMVAPAFTISLFLTLVTAFKQFDINFALNMGGPGTTFAGVPVMASELLALNIYQTAFSFNQMGVAQAKSIIFFVVLVVIAIIQVVLTKRREIEA</sequence>
<evidence type="ECO:0000259" key="8">
    <source>
        <dbReference type="PROSITE" id="PS50928"/>
    </source>
</evidence>
<evidence type="ECO:0000256" key="1">
    <source>
        <dbReference type="ARBA" id="ARBA00004651"/>
    </source>
</evidence>
<dbReference type="GO" id="GO:0005886">
    <property type="term" value="C:plasma membrane"/>
    <property type="evidence" value="ECO:0007669"/>
    <property type="project" value="UniProtKB-SubCell"/>
</dbReference>
<keyword evidence="6 7" id="KW-0472">Membrane</keyword>
<comment type="subcellular location">
    <subcellularLocation>
        <location evidence="1 7">Cell membrane</location>
        <topology evidence="1 7">Multi-pass membrane protein</topology>
    </subcellularLocation>
</comment>
<reference evidence="9 10" key="1">
    <citation type="submission" date="2019-05" db="EMBL/GenBank/DDBJ databases">
        <title>Culicoidintestinum kansasii gen. nov., sp. nov. from the gastrointestinal tract of the biting midge, Culicoides sonorensis.</title>
        <authorList>
            <person name="Neupane S."/>
            <person name="Ghosh A."/>
            <person name="Gunther S."/>
            <person name="Martin K."/>
            <person name="Zurek L."/>
        </authorList>
    </citation>
    <scope>NUCLEOTIDE SEQUENCE [LARGE SCALE GENOMIC DNA]</scope>
    <source>
        <strain evidence="9 10">CS-1</strain>
    </source>
</reference>